<dbReference type="Proteomes" id="UP001597549">
    <property type="component" value="Unassembled WGS sequence"/>
</dbReference>
<dbReference type="InterPro" id="IPR050570">
    <property type="entry name" value="Cell_wall_metabolism_enzyme"/>
</dbReference>
<evidence type="ECO:0000313" key="5">
    <source>
        <dbReference type="Proteomes" id="UP001597549"/>
    </source>
</evidence>
<dbReference type="SUPFAM" id="SSF51261">
    <property type="entry name" value="Duplicated hybrid motif"/>
    <property type="match status" value="1"/>
</dbReference>
<keyword evidence="5" id="KW-1185">Reference proteome</keyword>
<evidence type="ECO:0000259" key="3">
    <source>
        <dbReference type="Pfam" id="PF01551"/>
    </source>
</evidence>
<sequence length="290" mass="32225">MAKKKVKRQLLQRKLFNKRRLIILNEDTFEETFSLKLNLMNVFVVGTIGAILIIITTTYIIAFTTLREYIPGYASTKLKQEAMEMAIKSDSLEKMVHVNNAYIASIKKVLTGDLEYAKLNKDSIAATDVSKKDESGLLATTKERELINQVIKEDKYNVFESSKPKVSFVMFAPAQGTILQNYDALNKHLAVKIALTSNTPIKAVAAGTVIFSAWTPSSGYVIIVHHKDDILSVYKNAASTTKKQGNIVKSGEVIALAGNANTVQNIGVTLLFELWKDGFPIDPTQFINFN</sequence>
<reference evidence="5" key="1">
    <citation type="journal article" date="2019" name="Int. J. Syst. Evol. Microbiol.">
        <title>The Global Catalogue of Microorganisms (GCM) 10K type strain sequencing project: providing services to taxonomists for standard genome sequencing and annotation.</title>
        <authorList>
            <consortium name="The Broad Institute Genomics Platform"/>
            <consortium name="The Broad Institute Genome Sequencing Center for Infectious Disease"/>
            <person name="Wu L."/>
            <person name="Ma J."/>
        </authorList>
    </citation>
    <scope>NUCLEOTIDE SEQUENCE [LARGE SCALE GENOMIC DNA]</scope>
    <source>
        <strain evidence="5">KCTC 52644</strain>
    </source>
</reference>
<protein>
    <submittedName>
        <fullName evidence="4">Murein hydrolase activator EnvC family protein</fullName>
    </submittedName>
</protein>
<evidence type="ECO:0000313" key="4">
    <source>
        <dbReference type="EMBL" id="MFD2908581.1"/>
    </source>
</evidence>
<dbReference type="CDD" id="cd12797">
    <property type="entry name" value="M23_peptidase"/>
    <property type="match status" value="1"/>
</dbReference>
<dbReference type="GO" id="GO:0016787">
    <property type="term" value="F:hydrolase activity"/>
    <property type="evidence" value="ECO:0007669"/>
    <property type="project" value="UniProtKB-KW"/>
</dbReference>
<organism evidence="4 5">
    <name type="scientific">Flavobacterium ardleyense</name>
    <dbReference type="NCBI Taxonomy" id="2038737"/>
    <lineage>
        <taxon>Bacteria</taxon>
        <taxon>Pseudomonadati</taxon>
        <taxon>Bacteroidota</taxon>
        <taxon>Flavobacteriia</taxon>
        <taxon>Flavobacteriales</taxon>
        <taxon>Flavobacteriaceae</taxon>
        <taxon>Flavobacterium</taxon>
    </lineage>
</organism>
<dbReference type="Pfam" id="PF01551">
    <property type="entry name" value="Peptidase_M23"/>
    <property type="match status" value="1"/>
</dbReference>
<dbReference type="RefSeq" id="WP_379806242.1">
    <property type="nucleotide sequence ID" value="NZ_JBHUOL010000012.1"/>
</dbReference>
<feature type="transmembrane region" description="Helical" evidence="2">
    <location>
        <begin position="42"/>
        <end position="62"/>
    </location>
</feature>
<accession>A0ABW5Z8E8</accession>
<dbReference type="PANTHER" id="PTHR21666:SF289">
    <property type="entry name" value="L-ALA--D-GLU ENDOPEPTIDASE"/>
    <property type="match status" value="1"/>
</dbReference>
<evidence type="ECO:0000256" key="1">
    <source>
        <dbReference type="ARBA" id="ARBA00022729"/>
    </source>
</evidence>
<dbReference type="Gene3D" id="2.70.70.10">
    <property type="entry name" value="Glucose Permease (Domain IIA)"/>
    <property type="match status" value="1"/>
</dbReference>
<gene>
    <name evidence="4" type="ORF">ACFSX9_07510</name>
</gene>
<feature type="domain" description="M23ase beta-sheet core" evidence="3">
    <location>
        <begin position="187"/>
        <end position="283"/>
    </location>
</feature>
<keyword evidence="2" id="KW-0812">Transmembrane</keyword>
<comment type="caution">
    <text evidence="4">The sequence shown here is derived from an EMBL/GenBank/DDBJ whole genome shotgun (WGS) entry which is preliminary data.</text>
</comment>
<keyword evidence="4" id="KW-0378">Hydrolase</keyword>
<dbReference type="InterPro" id="IPR011055">
    <property type="entry name" value="Dup_hybrid_motif"/>
</dbReference>
<dbReference type="InterPro" id="IPR016047">
    <property type="entry name" value="M23ase_b-sheet_dom"/>
</dbReference>
<proteinExistence type="predicted"/>
<dbReference type="PANTHER" id="PTHR21666">
    <property type="entry name" value="PEPTIDASE-RELATED"/>
    <property type="match status" value="1"/>
</dbReference>
<name>A0ABW5Z8E8_9FLAO</name>
<evidence type="ECO:0000256" key="2">
    <source>
        <dbReference type="SAM" id="Phobius"/>
    </source>
</evidence>
<keyword evidence="1" id="KW-0732">Signal</keyword>
<keyword evidence="2" id="KW-1133">Transmembrane helix</keyword>
<keyword evidence="2" id="KW-0472">Membrane</keyword>
<dbReference type="EMBL" id="JBHUOL010000012">
    <property type="protein sequence ID" value="MFD2908581.1"/>
    <property type="molecule type" value="Genomic_DNA"/>
</dbReference>